<accession>A0A7S8IV78</accession>
<reference evidence="2" key="1">
    <citation type="journal article" date="2020" name="Mol. Genet. Genomics">
        <title>Diverse mobilome of Dichotomius (Luederwaldtinia) schiffleri (Coleoptera: Scarabaeidae) reveals long-range horizontal transfer events of DNA transposons.</title>
        <authorList>
            <person name="Amorim I.C."/>
            <person name="Melo E.S."/>
            <person name="Moura R.C."/>
            <person name="Wallau G.L."/>
        </authorList>
    </citation>
    <scope>NUCLEOTIDE SEQUENCE</scope>
</reference>
<dbReference type="GO" id="GO:0003676">
    <property type="term" value="F:nucleic acid binding"/>
    <property type="evidence" value="ECO:0007669"/>
    <property type="project" value="InterPro"/>
</dbReference>
<protein>
    <submittedName>
        <fullName evidence="2">Pogo8</fullName>
    </submittedName>
</protein>
<dbReference type="InterPro" id="IPR007350">
    <property type="entry name" value="Transposase_Tc5_C"/>
</dbReference>
<proteinExistence type="predicted"/>
<dbReference type="SUPFAM" id="SSF118310">
    <property type="entry name" value="AN1-like Zinc finger"/>
    <property type="match status" value="1"/>
</dbReference>
<dbReference type="EMBL" id="MT028519">
    <property type="protein sequence ID" value="QPD02143.1"/>
    <property type="molecule type" value="Genomic_DNA"/>
</dbReference>
<evidence type="ECO:0000313" key="2">
    <source>
        <dbReference type="EMBL" id="QPD02143.1"/>
    </source>
</evidence>
<evidence type="ECO:0000259" key="1">
    <source>
        <dbReference type="Pfam" id="PF04236"/>
    </source>
</evidence>
<feature type="domain" description="Transposase Tc5 C-terminal" evidence="1">
    <location>
        <begin position="137"/>
        <end position="195"/>
    </location>
</feature>
<dbReference type="InterPro" id="IPR035896">
    <property type="entry name" value="AN1-like_Znf"/>
</dbReference>
<dbReference type="Pfam" id="PF04236">
    <property type="entry name" value="Transp_Tc5_C"/>
    <property type="match status" value="1"/>
</dbReference>
<organism evidence="2">
    <name type="scientific">Dichotomius schiffleri</name>
    <dbReference type="NCBI Taxonomy" id="1534479"/>
    <lineage>
        <taxon>Eukaryota</taxon>
        <taxon>Metazoa</taxon>
        <taxon>Ecdysozoa</taxon>
        <taxon>Arthropoda</taxon>
        <taxon>Hexapoda</taxon>
        <taxon>Insecta</taxon>
        <taxon>Pterygota</taxon>
        <taxon>Neoptera</taxon>
        <taxon>Endopterygota</taxon>
        <taxon>Coleoptera</taxon>
        <taxon>Polyphaga</taxon>
        <taxon>Scarabaeiformia</taxon>
        <taxon>Scarabaeidae</taxon>
        <taxon>Scarabaeinae</taxon>
        <taxon>Scarabaeinae incertae sedis</taxon>
        <taxon>Dichotomius</taxon>
    </lineage>
</organism>
<name>A0A7S8IV78_9SCAR</name>
<dbReference type="AlphaFoldDB" id="A0A7S8IV78"/>
<sequence length="200" mass="23353">MFKADNIYVLASKSGKLTSEHMKNWLQNVYFPNTGSKSLLLLDSWSGHCPEVIGEITPPDTNFKHMSIPAGTTGQIQPLDVFGFRIWKNFIRKFSDQIILYQYDVNLHQRDNILKLQSLTHNQLSSPRFINVFKYAWFKSGYIERRPDDFENPVEVCFSSEKPTCDICGDIAVITCAWCKRSLCLKHFFHEYHFCQHYVE</sequence>